<evidence type="ECO:0000259" key="3">
    <source>
        <dbReference type="Pfam" id="PF06414"/>
    </source>
</evidence>
<dbReference type="Proteomes" id="UP000020529">
    <property type="component" value="Unassembled WGS sequence"/>
</dbReference>
<dbReference type="Gene3D" id="3.40.50.300">
    <property type="entry name" value="P-loop containing nucleotide triphosphate hydrolases"/>
    <property type="match status" value="1"/>
</dbReference>
<dbReference type="Pfam" id="PF06414">
    <property type="entry name" value="Zeta_toxin"/>
    <property type="match status" value="1"/>
</dbReference>
<dbReference type="RefSeq" id="WP_008765240.1">
    <property type="nucleotide sequence ID" value="NZ_JGCY01000010.1"/>
</dbReference>
<dbReference type="SUPFAM" id="SSF52540">
    <property type="entry name" value="P-loop containing nucleoside triphosphate hydrolases"/>
    <property type="match status" value="1"/>
</dbReference>
<accession>A0A015U1T4</accession>
<evidence type="ECO:0000256" key="1">
    <source>
        <dbReference type="ARBA" id="ARBA00022741"/>
    </source>
</evidence>
<gene>
    <name evidence="4" type="ORF">M124_4009</name>
</gene>
<keyword evidence="1" id="KW-0547">Nucleotide-binding</keyword>
<sequence length="288" mass="32831">MQRYEVEAIFEQKKDGLFEDINISSQKPIAIILGGQPACGKSTLINVAKKDHPNLDFLTVNGDLYRQFHPNKELIKDPIKYPIETQIFSSVFTEKLIEEAIKRKCNIIIEGTMRNPDVPLKTAQKFKDAGFRVEAYIIAAPKEFTQLGLYNRYQEEVLSKGQGRLADIDSHNKAVNGLMKSANQLYSDKAVDKISIHTYLAKERIKDFNLVNGEWSCKSMPSIFIDESRSKQMKNKEILNTNIQRGKELIESVTNPEVKKGMKEALSQLQSSLEKVQRQEKGLKKGFF</sequence>
<dbReference type="GO" id="GO:0005524">
    <property type="term" value="F:ATP binding"/>
    <property type="evidence" value="ECO:0007669"/>
    <property type="project" value="UniProtKB-KW"/>
</dbReference>
<dbReference type="EMBL" id="JGCY01000010">
    <property type="protein sequence ID" value="EXY77091.1"/>
    <property type="molecule type" value="Genomic_DNA"/>
</dbReference>
<evidence type="ECO:0000256" key="2">
    <source>
        <dbReference type="ARBA" id="ARBA00022840"/>
    </source>
</evidence>
<name>A0A015U1T4_BACFG</name>
<dbReference type="AlphaFoldDB" id="A0A015U1T4"/>
<keyword evidence="2" id="KW-0067">ATP-binding</keyword>
<organism evidence="4 5">
    <name type="scientific">Bacteroides fragilis str. 3988T(B)14</name>
    <dbReference type="NCBI Taxonomy" id="1339315"/>
    <lineage>
        <taxon>Bacteria</taxon>
        <taxon>Pseudomonadati</taxon>
        <taxon>Bacteroidota</taxon>
        <taxon>Bacteroidia</taxon>
        <taxon>Bacteroidales</taxon>
        <taxon>Bacteroidaceae</taxon>
        <taxon>Bacteroides</taxon>
    </lineage>
</organism>
<comment type="caution">
    <text evidence="4">The sequence shown here is derived from an EMBL/GenBank/DDBJ whole genome shotgun (WGS) entry which is preliminary data.</text>
</comment>
<reference evidence="4 5" key="1">
    <citation type="submission" date="2014-02" db="EMBL/GenBank/DDBJ databases">
        <authorList>
            <person name="Sears C."/>
            <person name="Carroll K."/>
            <person name="Sack B.R."/>
            <person name="Qadri F."/>
            <person name="Myers L.L."/>
            <person name="Chung G.-T."/>
            <person name="Escheverria P."/>
            <person name="Fraser C.M."/>
            <person name="Sadzewicz L."/>
            <person name="Shefchek K.A."/>
            <person name="Tallon L."/>
            <person name="Das S.P."/>
            <person name="Daugherty S."/>
            <person name="Mongodin E.F."/>
        </authorList>
    </citation>
    <scope>NUCLEOTIDE SEQUENCE [LARGE SCALE GENOMIC DNA]</scope>
    <source>
        <strain evidence="5">3988T(B)14</strain>
    </source>
</reference>
<dbReference type="PATRIC" id="fig|1339315.3.peg.30"/>
<evidence type="ECO:0000313" key="4">
    <source>
        <dbReference type="EMBL" id="EXY77091.1"/>
    </source>
</evidence>
<proteinExistence type="predicted"/>
<evidence type="ECO:0000313" key="5">
    <source>
        <dbReference type="Proteomes" id="UP000020529"/>
    </source>
</evidence>
<dbReference type="InterPro" id="IPR027417">
    <property type="entry name" value="P-loop_NTPase"/>
</dbReference>
<dbReference type="GeneID" id="69587114"/>
<dbReference type="GO" id="GO:0016301">
    <property type="term" value="F:kinase activity"/>
    <property type="evidence" value="ECO:0007669"/>
    <property type="project" value="InterPro"/>
</dbReference>
<feature type="domain" description="Zeta toxin" evidence="3">
    <location>
        <begin position="18"/>
        <end position="197"/>
    </location>
</feature>
<dbReference type="InterPro" id="IPR010488">
    <property type="entry name" value="Zeta_toxin_domain"/>
</dbReference>
<protein>
    <submittedName>
        <fullName evidence="4">AAA domain protein</fullName>
    </submittedName>
</protein>